<dbReference type="RefSeq" id="WP_191760911.1">
    <property type="nucleotide sequence ID" value="NZ_VJXY01000046.1"/>
</dbReference>
<comment type="caution">
    <text evidence="1">The sequence shown here is derived from an EMBL/GenBank/DDBJ whole genome shotgun (WGS) entry which is preliminary data.</text>
</comment>
<gene>
    <name evidence="1" type="ORF">FNW02_28860</name>
</gene>
<dbReference type="EMBL" id="VJXY01000046">
    <property type="protein sequence ID" value="MBD6619718.1"/>
    <property type="molecule type" value="Genomic_DNA"/>
</dbReference>
<keyword evidence="2" id="KW-1185">Reference proteome</keyword>
<proteinExistence type="predicted"/>
<reference evidence="1" key="1">
    <citation type="submission" date="2019-07" db="EMBL/GenBank/DDBJ databases">
        <title>Toxilogical consequences of a new and cryptic species of cyanobacteria (Komarekiella delphini-convector) recovered from the epidermis of a bottlenose dolphin and 1500 ft. in the air.</title>
        <authorList>
            <person name="Brown A.O."/>
            <person name="Dvorak P."/>
            <person name="Villanueva C.D."/>
            <person name="Foss A.J."/>
            <person name="Garvey A.D."/>
            <person name="Gibson Q.A."/>
            <person name="Johansen J.R."/>
            <person name="Casamatta D.A."/>
        </authorList>
    </citation>
    <scope>NUCLEOTIDE SEQUENCE</scope>
    <source>
        <strain evidence="1">SJRDD-AB1</strain>
    </source>
</reference>
<protein>
    <submittedName>
        <fullName evidence="1">MarR family transcriptional regulator</fullName>
    </submittedName>
</protein>
<organism evidence="1 2">
    <name type="scientific">Komarekiella delphini-convector SJRDD-AB1</name>
    <dbReference type="NCBI Taxonomy" id="2593771"/>
    <lineage>
        <taxon>Bacteria</taxon>
        <taxon>Bacillati</taxon>
        <taxon>Cyanobacteriota</taxon>
        <taxon>Cyanophyceae</taxon>
        <taxon>Nostocales</taxon>
        <taxon>Nostocaceae</taxon>
        <taxon>Komarekiella</taxon>
        <taxon>Komarekiella delphini-convector</taxon>
    </lineage>
</organism>
<sequence length="200" mass="21620">MTKLDRVPVAQLPDKYGIVKSVLYDRINRLGIKPTKIGNKSYVSGEQLELLDQLDAHMKAGGSMADFADQYASQSGGQSEHLDSASQSDGQLTVTGLTASQVGQLPQLIEGLITRLIPAIVRQLPALAPDPVAHLRALEETYKNGWLLSTRELATLLKLAPSTVRGYGTKFEDAGFVFTRAGQRKGGEVAWSVGKARKSK</sequence>
<dbReference type="AlphaFoldDB" id="A0AA40T2I1"/>
<name>A0AA40T2I1_9NOST</name>
<accession>A0AA40T2I1</accession>
<evidence type="ECO:0000313" key="1">
    <source>
        <dbReference type="EMBL" id="MBD6619718.1"/>
    </source>
</evidence>
<dbReference type="Proteomes" id="UP001165986">
    <property type="component" value="Unassembled WGS sequence"/>
</dbReference>
<evidence type="ECO:0000313" key="2">
    <source>
        <dbReference type="Proteomes" id="UP001165986"/>
    </source>
</evidence>